<evidence type="ECO:0000313" key="6">
    <source>
        <dbReference type="EMBL" id="QND78498.1"/>
    </source>
</evidence>
<accession>A0A7G6UHK1</accession>
<reference evidence="6 7" key="1">
    <citation type="submission" date="2020-07" db="EMBL/GenBank/DDBJ databases">
        <title>Mutational pressure drives differential genome stability in two bacterial endosymbionts of sap feeding insects.</title>
        <authorList>
            <person name="Waneka G."/>
        </authorList>
    </citation>
    <scope>NUCLEOTIDE SEQUENCE [LARGE SCALE GENOMIC DNA]</scope>
    <source>
        <strain evidence="6">NAS-MSEV</strain>
    </source>
</reference>
<evidence type="ECO:0000256" key="4">
    <source>
        <dbReference type="ARBA" id="ARBA00035311"/>
    </source>
</evidence>
<dbReference type="GO" id="GO:1990904">
    <property type="term" value="C:ribonucleoprotein complex"/>
    <property type="evidence" value="ECO:0007669"/>
    <property type="project" value="UniProtKB-KW"/>
</dbReference>
<comment type="similarity">
    <text evidence="1">Belongs to the universal ribosomal protein uS17 family.</text>
</comment>
<keyword evidence="2" id="KW-0689">Ribosomal protein</keyword>
<evidence type="ECO:0000256" key="2">
    <source>
        <dbReference type="ARBA" id="ARBA00022980"/>
    </source>
</evidence>
<sequence length="73" mass="8986">MKILKGVVFSIKSNKTVVIKVFIFFFIYKKRFFKFKKYLANDEFNVCLKNEIVFIIQVKPYSKKKFWKIFKIF</sequence>
<dbReference type="InterPro" id="IPR012340">
    <property type="entry name" value="NA-bd_OB-fold"/>
</dbReference>
<protein>
    <recommendedName>
        <fullName evidence="4">30S ribosomal protein S17</fullName>
    </recommendedName>
</protein>
<evidence type="ECO:0000256" key="5">
    <source>
        <dbReference type="SAM" id="Phobius"/>
    </source>
</evidence>
<organism evidence="6 7">
    <name type="scientific">Candidatus Nasuia deltocephalincola</name>
    <dbReference type="NCBI Taxonomy" id="1160784"/>
    <lineage>
        <taxon>Bacteria</taxon>
        <taxon>Pseudomonadati</taxon>
        <taxon>Pseudomonadota</taxon>
        <taxon>Betaproteobacteria</taxon>
        <taxon>Candidatus Nasuia</taxon>
    </lineage>
</organism>
<evidence type="ECO:0000313" key="7">
    <source>
        <dbReference type="Proteomes" id="UP000515745"/>
    </source>
</evidence>
<proteinExistence type="inferred from homology"/>
<dbReference type="Gene3D" id="2.40.50.140">
    <property type="entry name" value="Nucleic acid-binding proteins"/>
    <property type="match status" value="1"/>
</dbReference>
<keyword evidence="5" id="KW-0812">Transmembrane</keyword>
<name>A0A7G6UHK1_9PROT</name>
<keyword evidence="5" id="KW-0472">Membrane</keyword>
<dbReference type="GO" id="GO:0005840">
    <property type="term" value="C:ribosome"/>
    <property type="evidence" value="ECO:0007669"/>
    <property type="project" value="UniProtKB-KW"/>
</dbReference>
<dbReference type="GO" id="GO:0006412">
    <property type="term" value="P:translation"/>
    <property type="evidence" value="ECO:0007669"/>
    <property type="project" value="InterPro"/>
</dbReference>
<keyword evidence="3" id="KW-0687">Ribonucleoprotein</keyword>
<dbReference type="InterPro" id="IPR000266">
    <property type="entry name" value="Ribosomal_uS17"/>
</dbReference>
<evidence type="ECO:0000256" key="3">
    <source>
        <dbReference type="ARBA" id="ARBA00023274"/>
    </source>
</evidence>
<gene>
    <name evidence="6" type="primary">rpsQ</name>
    <name evidence="6" type="ORF">NASMSEV_031</name>
</gene>
<feature type="transmembrane region" description="Helical" evidence="5">
    <location>
        <begin position="6"/>
        <end position="28"/>
    </location>
</feature>
<keyword evidence="5" id="KW-1133">Transmembrane helix</keyword>
<dbReference type="Proteomes" id="UP000515745">
    <property type="component" value="Chromosome"/>
</dbReference>
<dbReference type="Pfam" id="PF00366">
    <property type="entry name" value="Ribosomal_S17"/>
    <property type="match status" value="1"/>
</dbReference>
<dbReference type="AlphaFoldDB" id="A0A7G6UHK1"/>
<evidence type="ECO:0000256" key="1">
    <source>
        <dbReference type="ARBA" id="ARBA00010254"/>
    </source>
</evidence>
<dbReference type="GO" id="GO:0003735">
    <property type="term" value="F:structural constituent of ribosome"/>
    <property type="evidence" value="ECO:0007669"/>
    <property type="project" value="InterPro"/>
</dbReference>
<dbReference type="SUPFAM" id="SSF50249">
    <property type="entry name" value="Nucleic acid-binding proteins"/>
    <property type="match status" value="1"/>
</dbReference>
<dbReference type="EMBL" id="CP060019">
    <property type="protein sequence ID" value="QND78498.1"/>
    <property type="molecule type" value="Genomic_DNA"/>
</dbReference>